<dbReference type="Gene3D" id="1.20.5.4130">
    <property type="match status" value="1"/>
</dbReference>
<dbReference type="Proteomes" id="UP000823749">
    <property type="component" value="Chromosome 2"/>
</dbReference>
<dbReference type="CDD" id="cd14798">
    <property type="entry name" value="RX-CC_like"/>
    <property type="match status" value="1"/>
</dbReference>
<evidence type="ECO:0000256" key="5">
    <source>
        <dbReference type="SAM" id="Coils"/>
    </source>
</evidence>
<evidence type="ECO:0000313" key="8">
    <source>
        <dbReference type="Proteomes" id="UP000823749"/>
    </source>
</evidence>
<name>A0AAV6L842_9ERIC</name>
<evidence type="ECO:0000256" key="4">
    <source>
        <dbReference type="ARBA" id="ARBA00022840"/>
    </source>
</evidence>
<keyword evidence="1" id="KW-0677">Repeat</keyword>
<evidence type="ECO:0000256" key="1">
    <source>
        <dbReference type="ARBA" id="ARBA00022737"/>
    </source>
</evidence>
<evidence type="ECO:0000259" key="6">
    <source>
        <dbReference type="Pfam" id="PF18052"/>
    </source>
</evidence>
<dbReference type="GO" id="GO:0005524">
    <property type="term" value="F:ATP binding"/>
    <property type="evidence" value="ECO:0007669"/>
    <property type="project" value="UniProtKB-KW"/>
</dbReference>
<organism evidence="7 8">
    <name type="scientific">Rhododendron griersonianum</name>
    <dbReference type="NCBI Taxonomy" id="479676"/>
    <lineage>
        <taxon>Eukaryota</taxon>
        <taxon>Viridiplantae</taxon>
        <taxon>Streptophyta</taxon>
        <taxon>Embryophyta</taxon>
        <taxon>Tracheophyta</taxon>
        <taxon>Spermatophyta</taxon>
        <taxon>Magnoliopsida</taxon>
        <taxon>eudicotyledons</taxon>
        <taxon>Gunneridae</taxon>
        <taxon>Pentapetalae</taxon>
        <taxon>asterids</taxon>
        <taxon>Ericales</taxon>
        <taxon>Ericaceae</taxon>
        <taxon>Ericoideae</taxon>
        <taxon>Rhodoreae</taxon>
        <taxon>Rhododendron</taxon>
    </lineage>
</organism>
<reference evidence="7" key="1">
    <citation type="submission" date="2020-08" db="EMBL/GenBank/DDBJ databases">
        <title>Plant Genome Project.</title>
        <authorList>
            <person name="Zhang R.-G."/>
        </authorList>
    </citation>
    <scope>NUCLEOTIDE SEQUENCE</scope>
    <source>
        <strain evidence="7">WSP0</strain>
        <tissue evidence="7">Leaf</tissue>
    </source>
</reference>
<evidence type="ECO:0000256" key="2">
    <source>
        <dbReference type="ARBA" id="ARBA00022741"/>
    </source>
</evidence>
<keyword evidence="3" id="KW-0611">Plant defense</keyword>
<keyword evidence="2" id="KW-0547">Nucleotide-binding</keyword>
<evidence type="ECO:0000256" key="3">
    <source>
        <dbReference type="ARBA" id="ARBA00022821"/>
    </source>
</evidence>
<dbReference type="GO" id="GO:0006952">
    <property type="term" value="P:defense response"/>
    <property type="evidence" value="ECO:0007669"/>
    <property type="project" value="UniProtKB-KW"/>
</dbReference>
<dbReference type="Pfam" id="PF18052">
    <property type="entry name" value="Rx_N"/>
    <property type="match status" value="1"/>
</dbReference>
<sequence length="180" mass="20950">MGDTDVDFFLETLKQLIVSPKVESIRKEKHQLKSLEEEIKYMRGFLKVTEKKRNKHSEVMNLVRHIKDVVSEAENTIELFVVQAFKANHAHFLRQRQDNWFSGFPVLECVKKMFETHQDHLSLALESVKKEIKTLKAEVKKIYDENMYDVNGVASKKLEQSFSKTEVLAMSGSNEDNIMS</sequence>
<comment type="caution">
    <text evidence="7">The sequence shown here is derived from an EMBL/GenBank/DDBJ whole genome shotgun (WGS) entry which is preliminary data.</text>
</comment>
<keyword evidence="4" id="KW-0067">ATP-binding</keyword>
<accession>A0AAV6L842</accession>
<evidence type="ECO:0000313" key="7">
    <source>
        <dbReference type="EMBL" id="KAG5561223.1"/>
    </source>
</evidence>
<dbReference type="InterPro" id="IPR038005">
    <property type="entry name" value="RX-like_CC"/>
</dbReference>
<keyword evidence="8" id="KW-1185">Reference proteome</keyword>
<dbReference type="InterPro" id="IPR041118">
    <property type="entry name" value="Rx_N"/>
</dbReference>
<dbReference type="AlphaFoldDB" id="A0AAV6L842"/>
<feature type="coiled-coil region" evidence="5">
    <location>
        <begin position="118"/>
        <end position="145"/>
    </location>
</feature>
<feature type="domain" description="Disease resistance N-terminal" evidence="6">
    <location>
        <begin position="6"/>
        <end position="90"/>
    </location>
</feature>
<keyword evidence="5" id="KW-0175">Coiled coil</keyword>
<protein>
    <recommendedName>
        <fullName evidence="6">Disease resistance N-terminal domain-containing protein</fullName>
    </recommendedName>
</protein>
<proteinExistence type="predicted"/>
<gene>
    <name evidence="7" type="ORF">RHGRI_004296</name>
</gene>
<dbReference type="EMBL" id="JACTNZ010000002">
    <property type="protein sequence ID" value="KAG5561223.1"/>
    <property type="molecule type" value="Genomic_DNA"/>
</dbReference>